<feature type="domain" description="Reverse transcriptase zinc-binding" evidence="1">
    <location>
        <begin position="136"/>
        <end position="193"/>
    </location>
</feature>
<dbReference type="AlphaFoldDB" id="A0ABD3I7V5"/>
<dbReference type="Proteomes" id="UP001633002">
    <property type="component" value="Unassembled WGS sequence"/>
</dbReference>
<keyword evidence="3" id="KW-1185">Reference proteome</keyword>
<evidence type="ECO:0000313" key="2">
    <source>
        <dbReference type="EMBL" id="KAL3699778.1"/>
    </source>
</evidence>
<organism evidence="2 3">
    <name type="scientific">Riccia sorocarpa</name>
    <dbReference type="NCBI Taxonomy" id="122646"/>
    <lineage>
        <taxon>Eukaryota</taxon>
        <taxon>Viridiplantae</taxon>
        <taxon>Streptophyta</taxon>
        <taxon>Embryophyta</taxon>
        <taxon>Marchantiophyta</taxon>
        <taxon>Marchantiopsida</taxon>
        <taxon>Marchantiidae</taxon>
        <taxon>Marchantiales</taxon>
        <taxon>Ricciaceae</taxon>
        <taxon>Riccia</taxon>
    </lineage>
</organism>
<dbReference type="Pfam" id="PF13966">
    <property type="entry name" value="zf-RVT"/>
    <property type="match status" value="1"/>
</dbReference>
<gene>
    <name evidence="2" type="ORF">R1sor_017800</name>
</gene>
<proteinExistence type="predicted"/>
<sequence>MGVALSMRNSHKAGGNCPVASLLIDTWNLFFSAFRWRPAAEAEAEAVIPSGDLKQQLFIWARLQMGVKEAADLSSTAFKRCVEAGVLTKTQLSNWWSAAAGTQGFSQDADPASCLLAEVASTTDGVDGLLEVMLKGLSSRHRYFLWRVLVSAFFLGINALRMGLQDVSCPFCKTGVEDASHVFWLCPRWSSLWRDLAAHFEGFGELWNLRVEMALIPEVLLWAQSACRRTTFFRIWLLATVWRILWAERCISKFQGKRQKVTIVRVVLTMLEELRARQDKLDKRWVKEFATILLSVVPVAPQRYQILLREE</sequence>
<evidence type="ECO:0000259" key="1">
    <source>
        <dbReference type="Pfam" id="PF13966"/>
    </source>
</evidence>
<dbReference type="EMBL" id="JBJQOH010000001">
    <property type="protein sequence ID" value="KAL3699778.1"/>
    <property type="molecule type" value="Genomic_DNA"/>
</dbReference>
<name>A0ABD3I7V5_9MARC</name>
<protein>
    <recommendedName>
        <fullName evidence="1">Reverse transcriptase zinc-binding domain-containing protein</fullName>
    </recommendedName>
</protein>
<evidence type="ECO:0000313" key="3">
    <source>
        <dbReference type="Proteomes" id="UP001633002"/>
    </source>
</evidence>
<accession>A0ABD3I7V5</accession>
<dbReference type="InterPro" id="IPR026960">
    <property type="entry name" value="RVT-Znf"/>
</dbReference>
<reference evidence="2 3" key="1">
    <citation type="submission" date="2024-09" db="EMBL/GenBank/DDBJ databases">
        <title>Chromosome-scale assembly of Riccia sorocarpa.</title>
        <authorList>
            <person name="Paukszto L."/>
        </authorList>
    </citation>
    <scope>NUCLEOTIDE SEQUENCE [LARGE SCALE GENOMIC DNA]</scope>
    <source>
        <strain evidence="2">LP-2024</strain>
        <tissue evidence="2">Aerial parts of the thallus</tissue>
    </source>
</reference>
<comment type="caution">
    <text evidence="2">The sequence shown here is derived from an EMBL/GenBank/DDBJ whole genome shotgun (WGS) entry which is preliminary data.</text>
</comment>